<feature type="transmembrane region" description="Helical" evidence="1">
    <location>
        <begin position="103"/>
        <end position="125"/>
    </location>
</feature>
<dbReference type="Proteomes" id="UP000008980">
    <property type="component" value="Chromosome 18"/>
</dbReference>
<protein>
    <submittedName>
        <fullName evidence="2">Hypothetical repeat protein</fullName>
    </submittedName>
</protein>
<dbReference type="EMBL" id="FR799605">
    <property type="protein sequence ID" value="CBZ33409.1"/>
    <property type="molecule type" value="Genomic_DNA"/>
</dbReference>
<gene>
    <name evidence="2" type="ORF">LDBPK_181030</name>
</gene>
<organism evidence="2 3">
    <name type="scientific">Leishmania donovani</name>
    <dbReference type="NCBI Taxonomy" id="5661"/>
    <lineage>
        <taxon>Eukaryota</taxon>
        <taxon>Discoba</taxon>
        <taxon>Euglenozoa</taxon>
        <taxon>Kinetoplastea</taxon>
        <taxon>Metakinetoplastina</taxon>
        <taxon>Trypanosomatida</taxon>
        <taxon>Trypanosomatidae</taxon>
        <taxon>Leishmaniinae</taxon>
        <taxon>Leishmania</taxon>
    </lineage>
</organism>
<keyword evidence="1" id="KW-0472">Membrane</keyword>
<dbReference type="GeneID" id="13393434"/>
<feature type="transmembrane region" description="Helical" evidence="1">
    <location>
        <begin position="74"/>
        <end position="97"/>
    </location>
</feature>
<evidence type="ECO:0000256" key="1">
    <source>
        <dbReference type="SAM" id="Phobius"/>
    </source>
</evidence>
<name>E9BDT3_LEIDO</name>
<keyword evidence="1" id="KW-1133">Transmembrane helix</keyword>
<evidence type="ECO:0000313" key="2">
    <source>
        <dbReference type="EMBL" id="CBZ33409.1"/>
    </source>
</evidence>
<reference evidence="3" key="2">
    <citation type="submission" date="2011-02" db="EMBL/GenBank/DDBJ databases">
        <title>Whole genome sequencing of Leishmania donovani clinical lines reveals dynamic variation related to drug resistance.</title>
        <authorList>
            <person name="Downing T."/>
            <person name="Imamura H."/>
            <person name="Sanders M."/>
            <person name="Decuypere S."/>
            <person name="Hertz-Fowler C."/>
            <person name="Clark T.G."/>
            <person name="Rijal S."/>
            <person name="Sundar S."/>
            <person name="Quail M.A."/>
            <person name="De Doncker S."/>
            <person name="Maes I."/>
            <person name="Vanaerschot M."/>
            <person name="Stark O."/>
            <person name="Schonian G."/>
            <person name="Dujardin J.C."/>
            <person name="Berriman M."/>
        </authorList>
    </citation>
    <scope>NUCLEOTIDE SEQUENCE [LARGE SCALE GENOMIC DNA]</scope>
    <source>
        <strain evidence="3">BPK282A1</strain>
    </source>
</reference>
<reference evidence="2 3" key="1">
    <citation type="journal article" date="2011" name="Genome Res.">
        <title>Whole genome sequencing of multiple Leishmania donovani clinical isolates provides insights into population structure and mechanisms of drug resistance.</title>
        <authorList>
            <person name="Downing T."/>
            <person name="Imamura H."/>
            <person name="Decuypere S."/>
            <person name="Clark T.G."/>
            <person name="Coombs G.H."/>
            <person name="Cotton J.A."/>
            <person name="Hilley J.D."/>
            <person name="de Doncker S."/>
            <person name="Maes I."/>
            <person name="Mottram J.C."/>
            <person name="Quail M.A."/>
            <person name="Rijal S."/>
            <person name="Sanders M."/>
            <person name="Schonian G."/>
            <person name="Stark O."/>
            <person name="Sundar S."/>
            <person name="Vanaerschot M."/>
            <person name="Hertz-Fowler C."/>
            <person name="Dujardin J.C."/>
            <person name="Berriman M."/>
        </authorList>
    </citation>
    <scope>NUCLEOTIDE SEQUENCE [LARGE SCALE GENOMIC DNA]</scope>
    <source>
        <strain evidence="2 3">BPK282A1</strain>
    </source>
</reference>
<keyword evidence="1" id="KW-0812">Transmembrane</keyword>
<evidence type="ECO:0000313" key="3">
    <source>
        <dbReference type="Proteomes" id="UP000008980"/>
    </source>
</evidence>
<dbReference type="RefSeq" id="XP_003860116.1">
    <property type="nucleotide sequence ID" value="XM_003860068.1"/>
</dbReference>
<dbReference type="KEGG" id="ldo:LDBPK_181030"/>
<dbReference type="VEuPathDB" id="TriTrypDB:LdBPK_181030.1"/>
<dbReference type="AlphaFoldDB" id="E9BDT3"/>
<accession>E9BDT3</accession>
<sequence length="153" mass="16707">MSVYTAMHANTYTHTRIRVLLSPSQKPTQHNGSFGCCSTSVAPPSLPSLSFLCRIHLRQRTDKHHWRQLPLSPILALCVCVCVWAGVALLLLLYLLLYQYFVYGFFLFLFVASTTATTGTTTIIATDTATTTTATTGTTIIIATATAITSKDT</sequence>
<proteinExistence type="predicted"/>